<dbReference type="Proteomes" id="UP000006671">
    <property type="component" value="Unassembled WGS sequence"/>
</dbReference>
<gene>
    <name evidence="1" type="ORF">NAEGRDRAFT_71302</name>
</gene>
<name>D2VQP7_NAEGR</name>
<dbReference type="RefSeq" id="XP_002673729.1">
    <property type="nucleotide sequence ID" value="XM_002673683.1"/>
</dbReference>
<proteinExistence type="predicted"/>
<dbReference type="AlphaFoldDB" id="D2VQP7"/>
<dbReference type="GeneID" id="8855923"/>
<dbReference type="VEuPathDB" id="AmoebaDB:NAEGRDRAFT_71302"/>
<dbReference type="EMBL" id="GG738889">
    <property type="protein sequence ID" value="EFC40985.1"/>
    <property type="molecule type" value="Genomic_DNA"/>
</dbReference>
<evidence type="ECO:0000313" key="1">
    <source>
        <dbReference type="EMBL" id="EFC40985.1"/>
    </source>
</evidence>
<keyword evidence="2" id="KW-1185">Reference proteome</keyword>
<dbReference type="InParanoid" id="D2VQP7"/>
<organism evidence="2">
    <name type="scientific">Naegleria gruberi</name>
    <name type="common">Amoeba</name>
    <dbReference type="NCBI Taxonomy" id="5762"/>
    <lineage>
        <taxon>Eukaryota</taxon>
        <taxon>Discoba</taxon>
        <taxon>Heterolobosea</taxon>
        <taxon>Tetramitia</taxon>
        <taxon>Eutetramitia</taxon>
        <taxon>Vahlkampfiidae</taxon>
        <taxon>Naegleria</taxon>
    </lineage>
</organism>
<evidence type="ECO:0000313" key="2">
    <source>
        <dbReference type="Proteomes" id="UP000006671"/>
    </source>
</evidence>
<protein>
    <submittedName>
        <fullName evidence="1">Predicted protein</fullName>
    </submittedName>
</protein>
<accession>D2VQP7</accession>
<sequence>MSILKFIQSSAKNLSCKRIAEIRKPLPIFNNFTPCSKVDVIRVFRGVEYYEMVEFTLKIRGNLEEQFEFFYLKYSWEYFNGDETFVDVYLSLYFDNPQNSKTLYANSSEKDEQFLISDSFATNYLEEIEKILGNGTSDAEALLDLLFQYLTGCSKKLFYIRDYYYNPGTESGASRKAFQLVNGISTAQELCFEEDFFDYE</sequence>
<dbReference type="KEGG" id="ngr:NAEGRDRAFT_71302"/>
<reference evidence="1 2" key="1">
    <citation type="journal article" date="2010" name="Cell">
        <title>The genome of Naegleria gruberi illuminates early eukaryotic versatility.</title>
        <authorList>
            <person name="Fritz-Laylin L.K."/>
            <person name="Prochnik S.E."/>
            <person name="Ginger M.L."/>
            <person name="Dacks J.B."/>
            <person name="Carpenter M.L."/>
            <person name="Field M.C."/>
            <person name="Kuo A."/>
            <person name="Paredez A."/>
            <person name="Chapman J."/>
            <person name="Pham J."/>
            <person name="Shu S."/>
            <person name="Neupane R."/>
            <person name="Cipriano M."/>
            <person name="Mancuso J."/>
            <person name="Tu H."/>
            <person name="Salamov A."/>
            <person name="Lindquist E."/>
            <person name="Shapiro H."/>
            <person name="Lucas S."/>
            <person name="Grigoriev I.V."/>
            <person name="Cande W.Z."/>
            <person name="Fulton C."/>
            <person name="Rokhsar D.S."/>
            <person name="Dawson S.C."/>
        </authorList>
    </citation>
    <scope>NUCLEOTIDE SEQUENCE [LARGE SCALE GENOMIC DNA]</scope>
    <source>
        <strain evidence="1 2">NEG-M</strain>
    </source>
</reference>